<name>A0A4R1Y4U3_ACICA</name>
<gene>
    <name evidence="1" type="ORF">EC844_1011</name>
</gene>
<accession>A0A4R1Y4U3</accession>
<dbReference type="AlphaFoldDB" id="A0A4R1Y4U3"/>
<dbReference type="Pfam" id="PF20375">
    <property type="entry name" value="DUF6670"/>
    <property type="match status" value="1"/>
</dbReference>
<reference evidence="1 2" key="1">
    <citation type="submission" date="2019-03" db="EMBL/GenBank/DDBJ databases">
        <title>Genomic analyses of the natural microbiome of Caenorhabditis elegans.</title>
        <authorList>
            <person name="Samuel B."/>
        </authorList>
    </citation>
    <scope>NUCLEOTIDE SEQUENCE [LARGE SCALE GENOMIC DNA]</scope>
    <source>
        <strain evidence="1 2">JUb89</strain>
    </source>
</reference>
<evidence type="ECO:0000313" key="1">
    <source>
        <dbReference type="EMBL" id="TCM70732.1"/>
    </source>
</evidence>
<protein>
    <submittedName>
        <fullName evidence="1">Uncharacterized protein</fullName>
    </submittedName>
</protein>
<dbReference type="Proteomes" id="UP000294963">
    <property type="component" value="Unassembled WGS sequence"/>
</dbReference>
<dbReference type="EMBL" id="SLVJ01000001">
    <property type="protein sequence ID" value="TCM70732.1"/>
    <property type="molecule type" value="Genomic_DNA"/>
</dbReference>
<dbReference type="InterPro" id="IPR046611">
    <property type="entry name" value="DUF6670"/>
</dbReference>
<comment type="caution">
    <text evidence="1">The sequence shown here is derived from an EMBL/GenBank/DDBJ whole genome shotgun (WGS) entry which is preliminary data.</text>
</comment>
<sequence>MSLPIQPHHASQASPQTKFPLQLPFHPPHAWFKFVQQALIIPNLPAPLHYLNFRVLIGQPNIPIFKNHLANQTSALDTITLMSSVSPHMHGQFSHYSIEQACILKNDHYQFGPNNHITGTLPKLQLQREDAELSIDLNINTHPIVSYFSKMRFGLYEHWSLMCDCQGLVVYKGKRFEIDHLGSFEYARAIYLPYLPLCFYTYQVIQLKDQRQLLLLHIRNHFNQVLQSKIYLRDLNQASSVCFEHQVHFKVHRVYPKVMTPNQQTMYLPREFEWRCKQGKQSIRIYAQSRGDFKFGLGAGYAGSFNYQIEIDQLQEEGTAGYCEYIDCRPLMWQEKNHPEMLREQLEHPIAVTIKNNK</sequence>
<evidence type="ECO:0000313" key="2">
    <source>
        <dbReference type="Proteomes" id="UP000294963"/>
    </source>
</evidence>
<proteinExistence type="predicted"/>
<keyword evidence="2" id="KW-1185">Reference proteome</keyword>
<organism evidence="1 2">
    <name type="scientific">Acinetobacter calcoaceticus</name>
    <dbReference type="NCBI Taxonomy" id="471"/>
    <lineage>
        <taxon>Bacteria</taxon>
        <taxon>Pseudomonadati</taxon>
        <taxon>Pseudomonadota</taxon>
        <taxon>Gammaproteobacteria</taxon>
        <taxon>Moraxellales</taxon>
        <taxon>Moraxellaceae</taxon>
        <taxon>Acinetobacter</taxon>
        <taxon>Acinetobacter calcoaceticus/baumannii complex</taxon>
    </lineage>
</organism>